<dbReference type="InterPro" id="IPR050772">
    <property type="entry name" value="Hydratase-Decarb/MhpD_sf"/>
</dbReference>
<dbReference type="InterPro" id="IPR036663">
    <property type="entry name" value="Fumarylacetoacetase_C_sf"/>
</dbReference>
<dbReference type="GO" id="GO:0005737">
    <property type="term" value="C:cytoplasm"/>
    <property type="evidence" value="ECO:0007669"/>
    <property type="project" value="TreeGrafter"/>
</dbReference>
<protein>
    <recommendedName>
        <fullName evidence="3">2-keto-4-pentenoate hydratase</fullName>
    </recommendedName>
</protein>
<evidence type="ECO:0000313" key="2">
    <source>
        <dbReference type="Proteomes" id="UP000027647"/>
    </source>
</evidence>
<sequence>MASDAILTESRLQEISSTLVQARLGAGSLESFPGALPACLDDAYKVQALSRGVWPDKVVGWKVGGIAPKHRAVLGADYLSGPIYERQMFVAKPGEAARMPVFKDGFAAIEPEFILQMGATPDADRVFIGAEIASSPIVDINGIGPLAVVCDFGNNNGVLIGPEIPGWQQLDGECVPVVAEIDGDIVGEKEVLDLPAAVERARAFLTDLATAKGISLPAGTLISTGAITGVHDSACGAHSTLHFGKWGDLSIELVAQEPFV</sequence>
<dbReference type="Proteomes" id="UP000027647">
    <property type="component" value="Unassembled WGS sequence"/>
</dbReference>
<comment type="caution">
    <text evidence="1">The sequence shown here is derived from an EMBL/GenBank/DDBJ whole genome shotgun (WGS) entry which is preliminary data.</text>
</comment>
<keyword evidence="2" id="KW-1185">Reference proteome</keyword>
<gene>
    <name evidence="1" type="ORF">EH31_06505</name>
</gene>
<dbReference type="AlphaFoldDB" id="A0A074M739"/>
<dbReference type="SUPFAM" id="SSF56529">
    <property type="entry name" value="FAH"/>
    <property type="match status" value="1"/>
</dbReference>
<organism evidence="1 2">
    <name type="scientific">Erythrobacter longus</name>
    <dbReference type="NCBI Taxonomy" id="1044"/>
    <lineage>
        <taxon>Bacteria</taxon>
        <taxon>Pseudomonadati</taxon>
        <taxon>Pseudomonadota</taxon>
        <taxon>Alphaproteobacteria</taxon>
        <taxon>Sphingomonadales</taxon>
        <taxon>Erythrobacteraceae</taxon>
        <taxon>Erythrobacter/Porphyrobacter group</taxon>
        <taxon>Erythrobacter</taxon>
    </lineage>
</organism>
<reference evidence="1 2" key="1">
    <citation type="submission" date="2014-04" db="EMBL/GenBank/DDBJ databases">
        <title>A comprehensive comparison of genomes of Erythrobacter spp. strains.</title>
        <authorList>
            <person name="Zheng Q."/>
        </authorList>
    </citation>
    <scope>NUCLEOTIDE SEQUENCE [LARGE SCALE GENOMIC DNA]</scope>
    <source>
        <strain evidence="1 2">DSM 6997</strain>
    </source>
</reference>
<dbReference type="RefSeq" id="WP_051699386.1">
    <property type="nucleotide sequence ID" value="NZ_JMIW01000011.1"/>
</dbReference>
<dbReference type="eggNOG" id="COG3971">
    <property type="taxonomic scope" value="Bacteria"/>
</dbReference>
<evidence type="ECO:0008006" key="3">
    <source>
        <dbReference type="Google" id="ProtNLM"/>
    </source>
</evidence>
<dbReference type="OrthoDB" id="9792137at2"/>
<dbReference type="STRING" id="1044.EH31_06505"/>
<accession>A0A074M739</accession>
<dbReference type="PANTHER" id="PTHR30143:SF0">
    <property type="entry name" value="2-KETO-4-PENTENOATE HYDRATASE"/>
    <property type="match status" value="1"/>
</dbReference>
<dbReference type="Gene3D" id="3.90.850.10">
    <property type="entry name" value="Fumarylacetoacetase-like, C-terminal domain"/>
    <property type="match status" value="1"/>
</dbReference>
<dbReference type="EMBL" id="JMIW01000011">
    <property type="protein sequence ID" value="KEO87713.1"/>
    <property type="molecule type" value="Genomic_DNA"/>
</dbReference>
<dbReference type="GO" id="GO:0008684">
    <property type="term" value="F:2-oxopent-4-enoate hydratase activity"/>
    <property type="evidence" value="ECO:0007669"/>
    <property type="project" value="TreeGrafter"/>
</dbReference>
<evidence type="ECO:0000313" key="1">
    <source>
        <dbReference type="EMBL" id="KEO87713.1"/>
    </source>
</evidence>
<dbReference type="PANTHER" id="PTHR30143">
    <property type="entry name" value="ACID HYDRATASE"/>
    <property type="match status" value="1"/>
</dbReference>
<name>A0A074M739_ERYLO</name>
<proteinExistence type="predicted"/>